<evidence type="ECO:0000256" key="6">
    <source>
        <dbReference type="ARBA" id="ARBA00023211"/>
    </source>
</evidence>
<dbReference type="GO" id="GO:0015938">
    <property type="term" value="P:coenzyme A catabolic process"/>
    <property type="evidence" value="ECO:0007669"/>
    <property type="project" value="TreeGrafter"/>
</dbReference>
<name>A0AA39USL1_9AGAR</name>
<dbReference type="GO" id="GO:0034654">
    <property type="term" value="P:nucleobase-containing compound biosynthetic process"/>
    <property type="evidence" value="ECO:0007669"/>
    <property type="project" value="UniProtKB-ARBA"/>
</dbReference>
<dbReference type="CDD" id="cd03426">
    <property type="entry name" value="NUDIX_CoAse_Nudt7"/>
    <property type="match status" value="1"/>
</dbReference>
<gene>
    <name evidence="9" type="ORF">IW261DRAFT_66213</name>
</gene>
<feature type="compositionally biased region" description="Pro residues" evidence="7">
    <location>
        <begin position="16"/>
        <end position="27"/>
    </location>
</feature>
<protein>
    <submittedName>
        <fullName evidence="9">NUDIX hydrolase domain-like protein</fullName>
    </submittedName>
</protein>
<evidence type="ECO:0000256" key="4">
    <source>
        <dbReference type="ARBA" id="ARBA00022801"/>
    </source>
</evidence>
<reference evidence="9" key="1">
    <citation type="submission" date="2023-06" db="EMBL/GenBank/DDBJ databases">
        <authorList>
            <consortium name="Lawrence Berkeley National Laboratory"/>
            <person name="Ahrendt S."/>
            <person name="Sahu N."/>
            <person name="Indic B."/>
            <person name="Wong-Bajracharya J."/>
            <person name="Merenyi Z."/>
            <person name="Ke H.-M."/>
            <person name="Monk M."/>
            <person name="Kocsube S."/>
            <person name="Drula E."/>
            <person name="Lipzen A."/>
            <person name="Balint B."/>
            <person name="Henrissat B."/>
            <person name="Andreopoulos B."/>
            <person name="Martin F.M."/>
            <person name="Harder C.B."/>
            <person name="Rigling D."/>
            <person name="Ford K.L."/>
            <person name="Foster G.D."/>
            <person name="Pangilinan J."/>
            <person name="Papanicolaou A."/>
            <person name="Barry K."/>
            <person name="LaButti K."/>
            <person name="Viragh M."/>
            <person name="Koriabine M."/>
            <person name="Yan M."/>
            <person name="Riley R."/>
            <person name="Champramary S."/>
            <person name="Plett K.L."/>
            <person name="Tsai I.J."/>
            <person name="Slot J."/>
            <person name="Sipos G."/>
            <person name="Plett J."/>
            <person name="Nagy L.G."/>
            <person name="Grigoriev I.V."/>
        </authorList>
    </citation>
    <scope>NUCLEOTIDE SEQUENCE</scope>
    <source>
        <strain evidence="9">ICMP 16352</strain>
    </source>
</reference>
<evidence type="ECO:0000313" key="9">
    <source>
        <dbReference type="EMBL" id="KAK0491115.1"/>
    </source>
</evidence>
<dbReference type="InterPro" id="IPR045121">
    <property type="entry name" value="CoAse"/>
</dbReference>
<keyword evidence="3" id="KW-0479">Metal-binding</keyword>
<dbReference type="Pfam" id="PF00293">
    <property type="entry name" value="NUDIX"/>
    <property type="match status" value="1"/>
</dbReference>
<dbReference type="GO" id="GO:0005737">
    <property type="term" value="C:cytoplasm"/>
    <property type="evidence" value="ECO:0007669"/>
    <property type="project" value="UniProtKB-ARBA"/>
</dbReference>
<dbReference type="FunFam" id="3.90.79.10:FF:000036">
    <property type="entry name" value="Nudix hydrolase 11"/>
    <property type="match status" value="1"/>
</dbReference>
<dbReference type="PANTHER" id="PTHR12992">
    <property type="entry name" value="NUDIX HYDROLASE"/>
    <property type="match status" value="1"/>
</dbReference>
<proteinExistence type="predicted"/>
<dbReference type="EMBL" id="JAUEPR010000001">
    <property type="protein sequence ID" value="KAK0491115.1"/>
    <property type="molecule type" value="Genomic_DNA"/>
</dbReference>
<feature type="domain" description="Nudix hydrolase" evidence="8">
    <location>
        <begin position="82"/>
        <end position="220"/>
    </location>
</feature>
<dbReference type="InterPro" id="IPR015797">
    <property type="entry name" value="NUDIX_hydrolase-like_dom_sf"/>
</dbReference>
<evidence type="ECO:0000256" key="7">
    <source>
        <dbReference type="SAM" id="MobiDB-lite"/>
    </source>
</evidence>
<keyword evidence="4 9" id="KW-0378">Hydrolase</keyword>
<organism evidence="9 10">
    <name type="scientific">Armillaria novae-zelandiae</name>
    <dbReference type="NCBI Taxonomy" id="153914"/>
    <lineage>
        <taxon>Eukaryota</taxon>
        <taxon>Fungi</taxon>
        <taxon>Dikarya</taxon>
        <taxon>Basidiomycota</taxon>
        <taxon>Agaricomycotina</taxon>
        <taxon>Agaricomycetes</taxon>
        <taxon>Agaricomycetidae</taxon>
        <taxon>Agaricales</taxon>
        <taxon>Marasmiineae</taxon>
        <taxon>Physalacriaceae</taxon>
        <taxon>Armillaria</taxon>
    </lineage>
</organism>
<dbReference type="Proteomes" id="UP001175227">
    <property type="component" value="Unassembled WGS sequence"/>
</dbReference>
<dbReference type="Gene3D" id="3.90.79.10">
    <property type="entry name" value="Nucleoside Triphosphate Pyrophosphohydrolase"/>
    <property type="match status" value="1"/>
</dbReference>
<keyword evidence="5" id="KW-0460">Magnesium</keyword>
<dbReference type="InterPro" id="IPR000086">
    <property type="entry name" value="NUDIX_hydrolase_dom"/>
</dbReference>
<evidence type="ECO:0000256" key="3">
    <source>
        <dbReference type="ARBA" id="ARBA00022723"/>
    </source>
</evidence>
<sequence length="327" mass="36455">MVDYPGKSAQSRAPRSPLPPRPMPPRPTYRGPKPINLLKYHRPKLRLSQVREVPRLSKESRQCIRTLASYRLPKPRLKFPKSKCAAVLVALFVGRSGELHVLLSRRAATLRTFAGDTSLPGGKVDPEDKNFEDAARREAFEEIGLPRDRRKVPLLCVLDPFIASNQLIVVPVVVLIVDNTLRPILNSAEVASIFSHPLKAFVSSDYPLNAEMASLEVPHHSYKDHTLPPGPDGACRQMRVHQFLTGREAGGTKPVFGLTAAILIRVAMLGYRKEPDFEVEPPGAPTNEERIAWVMYSNPDFREACEVEGVEVEWESVRCIAEEQGGC</sequence>
<evidence type="ECO:0000259" key="8">
    <source>
        <dbReference type="PROSITE" id="PS51462"/>
    </source>
</evidence>
<accession>A0AA39USL1</accession>
<dbReference type="PROSITE" id="PS51462">
    <property type="entry name" value="NUDIX"/>
    <property type="match status" value="1"/>
</dbReference>
<comment type="caution">
    <text evidence="9">The sequence shown here is derived from an EMBL/GenBank/DDBJ whole genome shotgun (WGS) entry which is preliminary data.</text>
</comment>
<evidence type="ECO:0000256" key="2">
    <source>
        <dbReference type="ARBA" id="ARBA00001946"/>
    </source>
</evidence>
<dbReference type="GO" id="GO:0010945">
    <property type="term" value="F:coenzyme A diphosphatase activity"/>
    <property type="evidence" value="ECO:0007669"/>
    <property type="project" value="InterPro"/>
</dbReference>
<dbReference type="AlphaFoldDB" id="A0AA39USL1"/>
<keyword evidence="10" id="KW-1185">Reference proteome</keyword>
<evidence type="ECO:0000313" key="10">
    <source>
        <dbReference type="Proteomes" id="UP001175227"/>
    </source>
</evidence>
<dbReference type="GO" id="GO:0090407">
    <property type="term" value="P:organophosphate biosynthetic process"/>
    <property type="evidence" value="ECO:0007669"/>
    <property type="project" value="UniProtKB-ARBA"/>
</dbReference>
<dbReference type="PANTHER" id="PTHR12992:SF45">
    <property type="entry name" value="NUDIX HYDROLASE DOMAIN-CONTAINING PROTEIN"/>
    <property type="match status" value="1"/>
</dbReference>
<comment type="cofactor">
    <cofactor evidence="1">
        <name>Mn(2+)</name>
        <dbReference type="ChEBI" id="CHEBI:29035"/>
    </cofactor>
</comment>
<comment type="cofactor">
    <cofactor evidence="2">
        <name>Mg(2+)</name>
        <dbReference type="ChEBI" id="CHEBI:18420"/>
    </cofactor>
</comment>
<evidence type="ECO:0000256" key="5">
    <source>
        <dbReference type="ARBA" id="ARBA00022842"/>
    </source>
</evidence>
<feature type="region of interest" description="Disordered" evidence="7">
    <location>
        <begin position="1"/>
        <end position="35"/>
    </location>
</feature>
<dbReference type="GO" id="GO:0008893">
    <property type="term" value="F:guanosine-3',5'-bis(diphosphate) 3'-diphosphatase activity"/>
    <property type="evidence" value="ECO:0007669"/>
    <property type="project" value="UniProtKB-ARBA"/>
</dbReference>
<dbReference type="SUPFAM" id="SSF55811">
    <property type="entry name" value="Nudix"/>
    <property type="match status" value="1"/>
</dbReference>
<dbReference type="GO" id="GO:0046872">
    <property type="term" value="F:metal ion binding"/>
    <property type="evidence" value="ECO:0007669"/>
    <property type="project" value="UniProtKB-KW"/>
</dbReference>
<keyword evidence="6" id="KW-0464">Manganese</keyword>
<evidence type="ECO:0000256" key="1">
    <source>
        <dbReference type="ARBA" id="ARBA00001936"/>
    </source>
</evidence>